<dbReference type="PANTHER" id="PTHR47429:SF2">
    <property type="entry name" value="PROTEIN TWIN LOV 1"/>
    <property type="match status" value="1"/>
</dbReference>
<dbReference type="InterPro" id="IPR035965">
    <property type="entry name" value="PAS-like_dom_sf"/>
</dbReference>
<dbReference type="NCBIfam" id="TIGR00229">
    <property type="entry name" value="sensory_box"/>
    <property type="match status" value="1"/>
</dbReference>
<evidence type="ECO:0000259" key="4">
    <source>
        <dbReference type="PROSITE" id="PS50112"/>
    </source>
</evidence>
<dbReference type="CDD" id="cd00130">
    <property type="entry name" value="PAS"/>
    <property type="match status" value="1"/>
</dbReference>
<evidence type="ECO:0000256" key="3">
    <source>
        <dbReference type="ARBA" id="ARBA00022991"/>
    </source>
</evidence>
<evidence type="ECO:0008006" key="8">
    <source>
        <dbReference type="Google" id="ProtNLM"/>
    </source>
</evidence>
<dbReference type="Pfam" id="PF13426">
    <property type="entry name" value="PAS_9"/>
    <property type="match status" value="1"/>
</dbReference>
<keyword evidence="2" id="KW-0288">FMN</keyword>
<evidence type="ECO:0000256" key="1">
    <source>
        <dbReference type="ARBA" id="ARBA00022630"/>
    </source>
</evidence>
<dbReference type="RefSeq" id="XP_025345632.1">
    <property type="nucleotide sequence ID" value="XM_025490489.1"/>
</dbReference>
<feature type="domain" description="PAS" evidence="4">
    <location>
        <begin position="39"/>
        <end position="85"/>
    </location>
</feature>
<dbReference type="SUPFAM" id="SSF55785">
    <property type="entry name" value="PYP-like sensor domain (PAS domain)"/>
    <property type="match status" value="1"/>
</dbReference>
<dbReference type="GO" id="GO:0005634">
    <property type="term" value="C:nucleus"/>
    <property type="evidence" value="ECO:0007669"/>
    <property type="project" value="TreeGrafter"/>
</dbReference>
<feature type="domain" description="PAC" evidence="5">
    <location>
        <begin position="87"/>
        <end position="128"/>
    </location>
</feature>
<evidence type="ECO:0000256" key="2">
    <source>
        <dbReference type="ARBA" id="ARBA00022643"/>
    </source>
</evidence>
<accession>A0A316TZ52</accession>
<dbReference type="InterPro" id="IPR000014">
    <property type="entry name" value="PAS"/>
</dbReference>
<dbReference type="STRING" id="1684307.A0A316TZ52"/>
<evidence type="ECO:0000313" key="7">
    <source>
        <dbReference type="Proteomes" id="UP000245942"/>
    </source>
</evidence>
<gene>
    <name evidence="6" type="ORF">BCV69DRAFT_252862</name>
</gene>
<protein>
    <recommendedName>
        <fullName evidence="8">PAS domain-containing protein</fullName>
    </recommendedName>
</protein>
<name>A0A316TZ52_9BASI</name>
<dbReference type="PROSITE" id="PS50112">
    <property type="entry name" value="PAS"/>
    <property type="match status" value="1"/>
</dbReference>
<dbReference type="PROSITE" id="PS50113">
    <property type="entry name" value="PAC"/>
    <property type="match status" value="1"/>
</dbReference>
<dbReference type="PANTHER" id="PTHR47429">
    <property type="entry name" value="PROTEIN TWIN LOV 1"/>
    <property type="match status" value="1"/>
</dbReference>
<evidence type="ECO:0000259" key="5">
    <source>
        <dbReference type="PROSITE" id="PS50113"/>
    </source>
</evidence>
<proteinExistence type="predicted"/>
<reference evidence="6 7" key="1">
    <citation type="journal article" date="2018" name="Mol. Biol. Evol.">
        <title>Broad Genomic Sampling Reveals a Smut Pathogenic Ancestry of the Fungal Clade Ustilaginomycotina.</title>
        <authorList>
            <person name="Kijpornyongpan T."/>
            <person name="Mondo S.J."/>
            <person name="Barry K."/>
            <person name="Sandor L."/>
            <person name="Lee J."/>
            <person name="Lipzen A."/>
            <person name="Pangilinan J."/>
            <person name="LaButti K."/>
            <person name="Hainaut M."/>
            <person name="Henrissat B."/>
            <person name="Grigoriev I.V."/>
            <person name="Spatafora J.W."/>
            <person name="Aime M.C."/>
        </authorList>
    </citation>
    <scope>NUCLEOTIDE SEQUENCE [LARGE SCALE GENOMIC DNA]</scope>
    <source>
        <strain evidence="6 7">MCA 4718</strain>
    </source>
</reference>
<sequence>MLIDQYREKLGNLESSENYSGLSDCFCLTNPRAGTENPIVLASEGFLAVTGYTRQEVLGRNCRFLQGPATSPDAIDRIRDALNGGKGCMELMLNYQKDGTPFFCLLSIIPLRDARGQLAYFIGGQCNV</sequence>
<dbReference type="AlphaFoldDB" id="A0A316TZ52"/>
<dbReference type="Gene3D" id="3.30.450.20">
    <property type="entry name" value="PAS domain"/>
    <property type="match status" value="1"/>
</dbReference>
<dbReference type="InterPro" id="IPR000700">
    <property type="entry name" value="PAS-assoc_C"/>
</dbReference>
<evidence type="ECO:0000313" key="6">
    <source>
        <dbReference type="EMBL" id="PWN18472.1"/>
    </source>
</evidence>
<keyword evidence="3" id="KW-0157">Chromophore</keyword>
<keyword evidence="1" id="KW-0285">Flavoprotein</keyword>
<dbReference type="Proteomes" id="UP000245942">
    <property type="component" value="Unassembled WGS sequence"/>
</dbReference>
<organism evidence="6 7">
    <name type="scientific">Pseudomicrostroma glucosiphilum</name>
    <dbReference type="NCBI Taxonomy" id="1684307"/>
    <lineage>
        <taxon>Eukaryota</taxon>
        <taxon>Fungi</taxon>
        <taxon>Dikarya</taxon>
        <taxon>Basidiomycota</taxon>
        <taxon>Ustilaginomycotina</taxon>
        <taxon>Exobasidiomycetes</taxon>
        <taxon>Microstromatales</taxon>
        <taxon>Microstromatales incertae sedis</taxon>
        <taxon>Pseudomicrostroma</taxon>
    </lineage>
</organism>
<dbReference type="GeneID" id="37012223"/>
<keyword evidence="7" id="KW-1185">Reference proteome</keyword>
<dbReference type="EMBL" id="KZ819336">
    <property type="protein sequence ID" value="PWN18472.1"/>
    <property type="molecule type" value="Genomic_DNA"/>
</dbReference>
<dbReference type="OrthoDB" id="447251at2759"/>
<feature type="non-terminal residue" evidence="6">
    <location>
        <position position="128"/>
    </location>
</feature>